<keyword evidence="3" id="KW-1185">Reference proteome</keyword>
<organism evidence="2 3">
    <name type="scientific">Proteiniphilum saccharofermentans</name>
    <dbReference type="NCBI Taxonomy" id="1642647"/>
    <lineage>
        <taxon>Bacteria</taxon>
        <taxon>Pseudomonadati</taxon>
        <taxon>Bacteroidota</taxon>
        <taxon>Bacteroidia</taxon>
        <taxon>Bacteroidales</taxon>
        <taxon>Dysgonomonadaceae</taxon>
        <taxon>Proteiniphilum</taxon>
    </lineage>
</organism>
<reference evidence="2 3" key="1">
    <citation type="submission" date="2016-08" db="EMBL/GenBank/DDBJ databases">
        <authorList>
            <person name="Seilhamer J.J."/>
        </authorList>
    </citation>
    <scope>NUCLEOTIDE SEQUENCE [LARGE SCALE GENOMIC DNA]</scope>
    <source>
        <strain evidence="2">M3/6</strain>
    </source>
</reference>
<protein>
    <submittedName>
        <fullName evidence="2">Putative membrane protein</fullName>
    </submittedName>
</protein>
<feature type="chain" id="PRO_5012503678" evidence="1">
    <location>
        <begin position="21"/>
        <end position="350"/>
    </location>
</feature>
<accession>A0A1R3T1J5</accession>
<name>A0A1R3T1J5_9BACT</name>
<gene>
    <name evidence="2" type="ORF">PSM36_0222</name>
</gene>
<evidence type="ECO:0000313" key="2">
    <source>
        <dbReference type="EMBL" id="SCD19058.1"/>
    </source>
</evidence>
<dbReference type="STRING" id="1642647.PSM36_0222"/>
<evidence type="ECO:0000256" key="1">
    <source>
        <dbReference type="SAM" id="SignalP"/>
    </source>
</evidence>
<dbReference type="Proteomes" id="UP000187464">
    <property type="component" value="Chromosome I"/>
</dbReference>
<evidence type="ECO:0000313" key="3">
    <source>
        <dbReference type="Proteomes" id="UP000187464"/>
    </source>
</evidence>
<dbReference type="AlphaFoldDB" id="A0A1R3T1J5"/>
<dbReference type="EMBL" id="LT605205">
    <property type="protein sequence ID" value="SCD19058.1"/>
    <property type="molecule type" value="Genomic_DNA"/>
</dbReference>
<proteinExistence type="predicted"/>
<sequence>MKTKKYLLLTSTLCIGLAFAFVITSCNRDEAIVEQAGNEGLVEIMGVSVELKNNTLTLNSESELQDLVFKLKAYQSVSTRQGSDEVFNNDVNKTLCIDGFKSLYDIFVDAMRDAESYYDREGGYEEFKKKYASLYFPEYGDDYSAYLPVSDPALSKFLNSDGEIIIDGETVNMKNISTYEQLRELGLTPPEEVVIISDEGSPSNTRAGDVFFPGAPFQLLPDKTFQMNNRRIWVTLDDVTVDNNARTKAGFDICFRKKGFLGAWYNHWALTKTYAHIGPQGLRVVDNKTIDGYSSHDHSFFLVNGTEISTPTTTPGYYQKDVYGEAQIYYDALRAYTFIVPLHYRFFRWW</sequence>
<dbReference type="RefSeq" id="WP_076928421.1">
    <property type="nucleotide sequence ID" value="NZ_LT605205.1"/>
</dbReference>
<dbReference type="KEGG" id="psac:PSM36_0222"/>
<dbReference type="PROSITE" id="PS51257">
    <property type="entry name" value="PROKAR_LIPOPROTEIN"/>
    <property type="match status" value="1"/>
</dbReference>
<keyword evidence="1" id="KW-0732">Signal</keyword>
<feature type="signal peptide" evidence="1">
    <location>
        <begin position="1"/>
        <end position="20"/>
    </location>
</feature>